<dbReference type="CDD" id="cd05941">
    <property type="entry name" value="MCS"/>
    <property type="match status" value="1"/>
</dbReference>
<dbReference type="EC" id="6.2.1.3" evidence="4"/>
<evidence type="ECO:0000259" key="2">
    <source>
        <dbReference type="Pfam" id="PF00501"/>
    </source>
</evidence>
<dbReference type="Pfam" id="PF00501">
    <property type="entry name" value="AMP-binding"/>
    <property type="match status" value="1"/>
</dbReference>
<evidence type="ECO:0000313" key="4">
    <source>
        <dbReference type="EMBL" id="OJI91657.1"/>
    </source>
</evidence>
<dbReference type="InterPro" id="IPR025110">
    <property type="entry name" value="AMP-bd_C"/>
</dbReference>
<dbReference type="PANTHER" id="PTHR43201">
    <property type="entry name" value="ACYL-COA SYNTHETASE"/>
    <property type="match status" value="1"/>
</dbReference>
<dbReference type="InterPro" id="IPR000873">
    <property type="entry name" value="AMP-dep_synth/lig_dom"/>
</dbReference>
<evidence type="ECO:0000313" key="5">
    <source>
        <dbReference type="Proteomes" id="UP000184514"/>
    </source>
</evidence>
<evidence type="ECO:0000256" key="1">
    <source>
        <dbReference type="ARBA" id="ARBA00006432"/>
    </source>
</evidence>
<accession>A0A1L9NQX3</accession>
<dbReference type="OrthoDB" id="9803968at2"/>
<dbReference type="AlphaFoldDB" id="A0A1L9NQX3"/>
<dbReference type="PANTHER" id="PTHR43201:SF8">
    <property type="entry name" value="ACYL-COA SYNTHETASE FAMILY MEMBER 3"/>
    <property type="match status" value="1"/>
</dbReference>
<dbReference type="Gene3D" id="3.30.300.30">
    <property type="match status" value="1"/>
</dbReference>
<protein>
    <submittedName>
        <fullName evidence="4">Long-chain-fatty-acid--CoA ligase</fullName>
        <ecNumber evidence="4">6.2.1.3</ecNumber>
    </submittedName>
</protein>
<dbReference type="SUPFAM" id="SSF56801">
    <property type="entry name" value="Acetyl-CoA synthetase-like"/>
    <property type="match status" value="1"/>
</dbReference>
<dbReference type="Pfam" id="PF13193">
    <property type="entry name" value="AMP-binding_C"/>
    <property type="match status" value="1"/>
</dbReference>
<dbReference type="PROSITE" id="PS00455">
    <property type="entry name" value="AMP_BINDING"/>
    <property type="match status" value="1"/>
</dbReference>
<name>A0A1L9NQX3_9RHOB</name>
<dbReference type="Proteomes" id="UP000184514">
    <property type="component" value="Unassembled WGS sequence"/>
</dbReference>
<dbReference type="NCBIfam" id="NF005702">
    <property type="entry name" value="PRK07514.1"/>
    <property type="match status" value="1"/>
</dbReference>
<dbReference type="GO" id="GO:0031956">
    <property type="term" value="F:medium-chain fatty acid-CoA ligase activity"/>
    <property type="evidence" value="ECO:0007669"/>
    <property type="project" value="TreeGrafter"/>
</dbReference>
<dbReference type="InterPro" id="IPR020845">
    <property type="entry name" value="AMP-binding_CS"/>
</dbReference>
<reference evidence="4 5" key="1">
    <citation type="submission" date="2016-10" db="EMBL/GenBank/DDBJ databases">
        <title>Genome sequence of Planktotalea frisia SH6-1.</title>
        <authorList>
            <person name="Poehlein A."/>
            <person name="Bakenhus I."/>
            <person name="Voget S."/>
            <person name="Brinkhoff T."/>
            <person name="Simon M."/>
        </authorList>
    </citation>
    <scope>NUCLEOTIDE SEQUENCE [LARGE SCALE GENOMIC DNA]</scope>
    <source>
        <strain evidence="4 5">SH6-1</strain>
    </source>
</reference>
<dbReference type="InterPro" id="IPR045851">
    <property type="entry name" value="AMP-bd_C_sf"/>
</dbReference>
<dbReference type="EMBL" id="MLCB01000227">
    <property type="protein sequence ID" value="OJI91657.1"/>
    <property type="molecule type" value="Genomic_DNA"/>
</dbReference>
<evidence type="ECO:0000259" key="3">
    <source>
        <dbReference type="Pfam" id="PF13193"/>
    </source>
</evidence>
<dbReference type="InterPro" id="IPR042099">
    <property type="entry name" value="ANL_N_sf"/>
</dbReference>
<sequence>MTNPLYDALFAPHLGKQTPFIHVPDGQTLTHDAFLRMASKIAGALTEAGLVAGDRLALQVEKSPEALAVYAACVQKGIIFLPLNTAYTAVELEYFIDNSGAKLVICDPSNADSIAQITKRTGAALMTLDASGAGSLMDAASTQPETTETVERSDDDLAAFLYTSGTTGRSKGAMLSQNNLLSNAEVLKDYWGFSKDDVLLHALPIFHTHGLFVASNIMLLSGGAMIFMRAFNPDTILTQMPNATSMMGVPTFYTRLLDHDGFSKESAAHMRLFISGSAPMLSETHEQFEARTGQRILERYGMTETNMNTSNPYEGNRKAGTVGLPLPGVEVKVCDPESGAELAQGEIGVLEVRGPNVFQGYWQMPEKTAEELRKDGFFITGDLGMIDDDGYVQIVGRGKDLIISGGYNIYPKEIELVIDDQPGVKESAVIGVPHPDFGESPVAVVVPEGDGPDIDQITEACHAALARFKHPRKILICDALPRNTMGKVQKNALRDEHSALFANKES</sequence>
<dbReference type="RefSeq" id="WP_072632599.1">
    <property type="nucleotide sequence ID" value="NZ_MLCB01000227.1"/>
</dbReference>
<organism evidence="4 5">
    <name type="scientific">Planktotalea frisia</name>
    <dbReference type="NCBI Taxonomy" id="696762"/>
    <lineage>
        <taxon>Bacteria</taxon>
        <taxon>Pseudomonadati</taxon>
        <taxon>Pseudomonadota</taxon>
        <taxon>Alphaproteobacteria</taxon>
        <taxon>Rhodobacterales</taxon>
        <taxon>Paracoccaceae</taxon>
        <taxon>Planktotalea</taxon>
    </lineage>
</organism>
<dbReference type="STRING" id="696762.PFRI_41420"/>
<gene>
    <name evidence="4" type="primary">lcfB_11</name>
    <name evidence="4" type="ORF">PFRI_41420</name>
</gene>
<dbReference type="Gene3D" id="3.40.50.12780">
    <property type="entry name" value="N-terminal domain of ligase-like"/>
    <property type="match status" value="1"/>
</dbReference>
<keyword evidence="5" id="KW-1185">Reference proteome</keyword>
<feature type="domain" description="AMP-dependent synthetase/ligase" evidence="2">
    <location>
        <begin position="24"/>
        <end position="362"/>
    </location>
</feature>
<proteinExistence type="inferred from homology"/>
<dbReference type="GO" id="GO:0004467">
    <property type="term" value="F:long-chain fatty acid-CoA ligase activity"/>
    <property type="evidence" value="ECO:0007669"/>
    <property type="project" value="UniProtKB-EC"/>
</dbReference>
<comment type="similarity">
    <text evidence="1">Belongs to the ATP-dependent AMP-binding enzyme family.</text>
</comment>
<keyword evidence="4" id="KW-0436">Ligase</keyword>
<comment type="caution">
    <text evidence="4">The sequence shown here is derived from an EMBL/GenBank/DDBJ whole genome shotgun (WGS) entry which is preliminary data.</text>
</comment>
<feature type="domain" description="AMP-binding enzyme C-terminal" evidence="3">
    <location>
        <begin position="413"/>
        <end position="487"/>
    </location>
</feature>